<name>A8F6P5_PSELT</name>
<organism evidence="1 2">
    <name type="scientific">Pseudothermotoga lettingae (strain ATCC BAA-301 / DSM 14385 / NBRC 107922 / TMO)</name>
    <name type="common">Thermotoga lettingae</name>
    <dbReference type="NCBI Taxonomy" id="416591"/>
    <lineage>
        <taxon>Bacteria</taxon>
        <taxon>Thermotogati</taxon>
        <taxon>Thermotogota</taxon>
        <taxon>Thermotogae</taxon>
        <taxon>Thermotogales</taxon>
        <taxon>Thermotogaceae</taxon>
        <taxon>Pseudothermotoga</taxon>
    </lineage>
</organism>
<dbReference type="InterPro" id="IPR037257">
    <property type="entry name" value="T2SS_E_N_sf"/>
</dbReference>
<evidence type="ECO:0000313" key="2">
    <source>
        <dbReference type="Proteomes" id="UP000002016"/>
    </source>
</evidence>
<dbReference type="OrthoDB" id="47728at2"/>
<accession>A8F6P5</accession>
<reference evidence="1 2" key="2">
    <citation type="journal article" date="2009" name="Proc. Natl. Acad. Sci. U.S.A.">
        <title>On the chimeric nature, thermophilic origin, and phylogenetic placement of the Thermotogales.</title>
        <authorList>
            <person name="Zhaxybayeva O."/>
            <person name="Swithers K.S."/>
            <person name="Lapierre P."/>
            <person name="Fournier G.P."/>
            <person name="Bickhart D.M."/>
            <person name="DeBoy R.T."/>
            <person name="Nelson K.E."/>
            <person name="Nesbo C.L."/>
            <person name="Doolittle W.F."/>
            <person name="Gogarten J.P."/>
            <person name="Noll K.M."/>
        </authorList>
    </citation>
    <scope>NUCLEOTIDE SEQUENCE [LARGE SCALE GENOMIC DNA]</scope>
    <source>
        <strain evidence="2">ATCC BAA-301 / DSM 14385 / NBRC 107922 / TMO</strain>
    </source>
</reference>
<dbReference type="SUPFAM" id="SSF160246">
    <property type="entry name" value="EspE N-terminal domain-like"/>
    <property type="match status" value="1"/>
</dbReference>
<dbReference type="AlphaFoldDB" id="A8F6P5"/>
<protein>
    <submittedName>
        <fullName evidence="1">Uncharacterized protein</fullName>
    </submittedName>
</protein>
<sequence>MAYKFRCLKCGEITYSAASLEYQKNKNCHRCGGKIIQIYPPMKLGEILLQLDAITQEELEQALAIQRRMLTRAAIGKILLRLQLVGQSDLENALKIQREMMSGHSLQG</sequence>
<evidence type="ECO:0000313" key="1">
    <source>
        <dbReference type="EMBL" id="ABV33829.1"/>
    </source>
</evidence>
<gene>
    <name evidence="1" type="ordered locus">Tlet_1271</name>
</gene>
<keyword evidence="2" id="KW-1185">Reference proteome</keyword>
<reference evidence="1 2" key="1">
    <citation type="submission" date="2007-08" db="EMBL/GenBank/DDBJ databases">
        <title>Complete sequence of Thermotoga lettingae TMO.</title>
        <authorList>
            <consortium name="US DOE Joint Genome Institute"/>
            <person name="Copeland A."/>
            <person name="Lucas S."/>
            <person name="Lapidus A."/>
            <person name="Barry K."/>
            <person name="Glavina del Rio T."/>
            <person name="Dalin E."/>
            <person name="Tice H."/>
            <person name="Pitluck S."/>
            <person name="Foster B."/>
            <person name="Bruce D."/>
            <person name="Schmutz J."/>
            <person name="Larimer F."/>
            <person name="Land M."/>
            <person name="Hauser L."/>
            <person name="Kyrpides N."/>
            <person name="Mikhailova N."/>
            <person name="Nelson K."/>
            <person name="Gogarten J.P."/>
            <person name="Noll K."/>
            <person name="Richardson P."/>
        </authorList>
    </citation>
    <scope>NUCLEOTIDE SEQUENCE [LARGE SCALE GENOMIC DNA]</scope>
    <source>
        <strain evidence="2">ATCC BAA-301 / DSM 14385 / NBRC 107922 / TMO</strain>
    </source>
</reference>
<dbReference type="KEGG" id="tle:Tlet_1271"/>
<dbReference type="RefSeq" id="WP_012003305.1">
    <property type="nucleotide sequence ID" value="NC_009828.1"/>
</dbReference>
<dbReference type="Proteomes" id="UP000002016">
    <property type="component" value="Chromosome"/>
</dbReference>
<dbReference type="HOGENOM" id="CLU_157959_0_0_0"/>
<proteinExistence type="predicted"/>
<dbReference type="EMBL" id="CP000812">
    <property type="protein sequence ID" value="ABV33829.1"/>
    <property type="molecule type" value="Genomic_DNA"/>
</dbReference>